<evidence type="ECO:0000313" key="5">
    <source>
        <dbReference type="EMBL" id="RBO90946.1"/>
    </source>
</evidence>
<dbReference type="OrthoDB" id="9786503at2"/>
<dbReference type="EMBL" id="QNRH01000011">
    <property type="protein sequence ID" value="RBO90946.1"/>
    <property type="molecule type" value="Genomic_DNA"/>
</dbReference>
<dbReference type="PANTHER" id="PTHR48105">
    <property type="entry name" value="THIOREDOXIN REDUCTASE 1-RELATED-RELATED"/>
    <property type="match status" value="1"/>
</dbReference>
<dbReference type="PRINTS" id="PR00368">
    <property type="entry name" value="FADPNR"/>
</dbReference>
<accession>A0A366DLL8</accession>
<dbReference type="InterPro" id="IPR036188">
    <property type="entry name" value="FAD/NAD-bd_sf"/>
</dbReference>
<keyword evidence="2" id="KW-0285">Flavoprotein</keyword>
<evidence type="ECO:0000256" key="3">
    <source>
        <dbReference type="ARBA" id="ARBA00023002"/>
    </source>
</evidence>
<name>A0A366DLL8_9HYPH</name>
<gene>
    <name evidence="5" type="ORF">DFR47_11141</name>
</gene>
<dbReference type="AlphaFoldDB" id="A0A366DLL8"/>
<keyword evidence="6" id="KW-1185">Reference proteome</keyword>
<dbReference type="InterPro" id="IPR023753">
    <property type="entry name" value="FAD/NAD-binding_dom"/>
</dbReference>
<dbReference type="Gene3D" id="3.50.50.60">
    <property type="entry name" value="FAD/NAD(P)-binding domain"/>
    <property type="match status" value="2"/>
</dbReference>
<dbReference type="RefSeq" id="WP_113946108.1">
    <property type="nucleotide sequence ID" value="NZ_JBHEEG010000013.1"/>
</dbReference>
<dbReference type="PRINTS" id="PR00469">
    <property type="entry name" value="PNDRDTASEII"/>
</dbReference>
<comment type="caution">
    <text evidence="5">The sequence shown here is derived from an EMBL/GenBank/DDBJ whole genome shotgun (WGS) entry which is preliminary data.</text>
</comment>
<feature type="domain" description="FAD/NAD(P)-binding" evidence="4">
    <location>
        <begin position="4"/>
        <end position="284"/>
    </location>
</feature>
<sequence>MQFDAIIIGGSFAGLSAAIHIARGCRRVCVIDSGRPRNRFSSASHGFFGQDGSEPFAMIASARAQLKTYPTVKMLAAEAKDACVIDGGVAITVGSGEVLTAAKLILAFGVSDILPDLPGLKERWGASVLHCPYCHGYEYSGKRLGVLYTSPMSTHQALLIPDWGSTTLFLNGNEMPSADILAKLAIRGVTIEPEPISELRGEGISLSSVKLHNGRSVPIEALYMAPQTRLNSSIAEGLGCEIEDGPFGPIIKTDMMKRTNVPGVYAAGDVARVPHNVSFAVADGVMAGMSVHQSLIFGPLDT</sequence>
<evidence type="ECO:0000256" key="1">
    <source>
        <dbReference type="ARBA" id="ARBA00018719"/>
    </source>
</evidence>
<evidence type="ECO:0000256" key="2">
    <source>
        <dbReference type="ARBA" id="ARBA00022630"/>
    </source>
</evidence>
<dbReference type="SUPFAM" id="SSF51905">
    <property type="entry name" value="FAD/NAD(P)-binding domain"/>
    <property type="match status" value="1"/>
</dbReference>
<dbReference type="InterPro" id="IPR050097">
    <property type="entry name" value="Ferredoxin-NADP_redctase_2"/>
</dbReference>
<proteinExistence type="predicted"/>
<protein>
    <recommendedName>
        <fullName evidence="1">Thioredoxin reductase</fullName>
    </recommendedName>
</protein>
<keyword evidence="3" id="KW-0560">Oxidoreductase</keyword>
<dbReference type="Proteomes" id="UP000252893">
    <property type="component" value="Unassembled WGS sequence"/>
</dbReference>
<reference evidence="5 6" key="1">
    <citation type="submission" date="2018-06" db="EMBL/GenBank/DDBJ databases">
        <title>Genomic Encyclopedia of Type Strains, Phase IV (KMG-IV): sequencing the most valuable type-strain genomes for metagenomic binning, comparative biology and taxonomic classification.</title>
        <authorList>
            <person name="Goeker M."/>
        </authorList>
    </citation>
    <scope>NUCLEOTIDE SEQUENCE [LARGE SCALE GENOMIC DNA]</scope>
    <source>
        <strain evidence="5 6">DSM 25619</strain>
    </source>
</reference>
<organism evidence="5 6">
    <name type="scientific">Pseudochrobactrum asaccharolyticum</name>
    <dbReference type="NCBI Taxonomy" id="354351"/>
    <lineage>
        <taxon>Bacteria</taxon>
        <taxon>Pseudomonadati</taxon>
        <taxon>Pseudomonadota</taxon>
        <taxon>Alphaproteobacteria</taxon>
        <taxon>Hyphomicrobiales</taxon>
        <taxon>Brucellaceae</taxon>
        <taxon>Pseudochrobactrum</taxon>
    </lineage>
</organism>
<dbReference type="GO" id="GO:0016491">
    <property type="term" value="F:oxidoreductase activity"/>
    <property type="evidence" value="ECO:0007669"/>
    <property type="project" value="UniProtKB-KW"/>
</dbReference>
<evidence type="ECO:0000313" key="6">
    <source>
        <dbReference type="Proteomes" id="UP000252893"/>
    </source>
</evidence>
<dbReference type="Pfam" id="PF07992">
    <property type="entry name" value="Pyr_redox_2"/>
    <property type="match status" value="1"/>
</dbReference>
<evidence type="ECO:0000259" key="4">
    <source>
        <dbReference type="Pfam" id="PF07992"/>
    </source>
</evidence>